<feature type="domain" description="HIT" evidence="3">
    <location>
        <begin position="12"/>
        <end position="119"/>
    </location>
</feature>
<dbReference type="Proteomes" id="UP001551582">
    <property type="component" value="Unassembled WGS sequence"/>
</dbReference>
<gene>
    <name evidence="4" type="ORF">AB0D65_05525</name>
</gene>
<dbReference type="EMBL" id="JBEZLS010000003">
    <property type="protein sequence ID" value="MEU9350477.1"/>
    <property type="molecule type" value="Genomic_DNA"/>
</dbReference>
<dbReference type="PANTHER" id="PTHR46648">
    <property type="entry name" value="HIT FAMILY PROTEIN 1"/>
    <property type="match status" value="1"/>
</dbReference>
<evidence type="ECO:0000313" key="5">
    <source>
        <dbReference type="Proteomes" id="UP001551582"/>
    </source>
</evidence>
<dbReference type="Gene3D" id="3.30.428.10">
    <property type="entry name" value="HIT-like"/>
    <property type="match status" value="1"/>
</dbReference>
<reference evidence="4 5" key="1">
    <citation type="submission" date="2024-06" db="EMBL/GenBank/DDBJ databases">
        <title>The Natural Products Discovery Center: Release of the First 8490 Sequenced Strains for Exploring Actinobacteria Biosynthetic Diversity.</title>
        <authorList>
            <person name="Kalkreuter E."/>
            <person name="Kautsar S.A."/>
            <person name="Yang D."/>
            <person name="Bader C.D."/>
            <person name="Teijaro C.N."/>
            <person name="Fluegel L."/>
            <person name="Davis C.M."/>
            <person name="Simpson J.R."/>
            <person name="Lauterbach L."/>
            <person name="Steele A.D."/>
            <person name="Gui C."/>
            <person name="Meng S."/>
            <person name="Li G."/>
            <person name="Viehrig K."/>
            <person name="Ye F."/>
            <person name="Su P."/>
            <person name="Kiefer A.F."/>
            <person name="Nichols A."/>
            <person name="Cepeda A.J."/>
            <person name="Yan W."/>
            <person name="Fan B."/>
            <person name="Jiang Y."/>
            <person name="Adhikari A."/>
            <person name="Zheng C.-J."/>
            <person name="Schuster L."/>
            <person name="Cowan T.M."/>
            <person name="Smanski M.J."/>
            <person name="Chevrette M.G."/>
            <person name="De Carvalho L.P.S."/>
            <person name="Shen B."/>
        </authorList>
    </citation>
    <scope>NUCLEOTIDE SEQUENCE [LARGE SCALE GENOMIC DNA]</scope>
    <source>
        <strain evidence="4 5">NPDC048274</strain>
    </source>
</reference>
<dbReference type="InterPro" id="IPR011146">
    <property type="entry name" value="HIT-like"/>
</dbReference>
<dbReference type="InterPro" id="IPR001310">
    <property type="entry name" value="Histidine_triad_HIT"/>
</dbReference>
<dbReference type="PROSITE" id="PS51084">
    <property type="entry name" value="HIT_2"/>
    <property type="match status" value="1"/>
</dbReference>
<evidence type="ECO:0000313" key="4">
    <source>
        <dbReference type="EMBL" id="MEU9350477.1"/>
    </source>
</evidence>
<evidence type="ECO:0000259" key="3">
    <source>
        <dbReference type="PROSITE" id="PS51084"/>
    </source>
</evidence>
<organism evidence="4 5">
    <name type="scientific">Streptomyces griseoloalbus</name>
    <dbReference type="NCBI Taxonomy" id="67303"/>
    <lineage>
        <taxon>Bacteria</taxon>
        <taxon>Bacillati</taxon>
        <taxon>Actinomycetota</taxon>
        <taxon>Actinomycetes</taxon>
        <taxon>Kitasatosporales</taxon>
        <taxon>Streptomycetaceae</taxon>
        <taxon>Streptomyces</taxon>
    </lineage>
</organism>
<dbReference type="PANTHER" id="PTHR46648:SF1">
    <property type="entry name" value="ADENOSINE 5'-MONOPHOSPHORAMIDASE HNT1"/>
    <property type="match status" value="1"/>
</dbReference>
<dbReference type="InterPro" id="IPR019808">
    <property type="entry name" value="Histidine_triad_CS"/>
</dbReference>
<dbReference type="SUPFAM" id="SSF54197">
    <property type="entry name" value="HIT-like"/>
    <property type="match status" value="1"/>
</dbReference>
<keyword evidence="5" id="KW-1185">Reference proteome</keyword>
<dbReference type="Pfam" id="PF01230">
    <property type="entry name" value="HIT"/>
    <property type="match status" value="1"/>
</dbReference>
<accession>A0ABV3E0R6</accession>
<proteinExistence type="predicted"/>
<feature type="short sequence motif" description="Histidine triad motif" evidence="1">
    <location>
        <begin position="104"/>
        <end position="108"/>
    </location>
</feature>
<evidence type="ECO:0000256" key="2">
    <source>
        <dbReference type="SAM" id="MobiDB-lite"/>
    </source>
</evidence>
<sequence length="165" mass="18143">MRTGTPTAPECVFCDIVAGRLHSEILFEDERTVAFLDNTAVMEGHTLVIPKRHAADLWAVSEEDAAAVMRTVHRMARVLRDVLEPDGMTLFQANRPAGWQDVFHLHVHLVPRQDSDHLHRPWHVDRADPASLARTRRRILRPAAGGVSVPPGSSALDPGQGLSGG</sequence>
<dbReference type="RefSeq" id="WP_359977160.1">
    <property type="nucleotide sequence ID" value="NZ_JBEZLS010000003.1"/>
</dbReference>
<comment type="caution">
    <text evidence="4">The sequence shown here is derived from an EMBL/GenBank/DDBJ whole genome shotgun (WGS) entry which is preliminary data.</text>
</comment>
<dbReference type="PROSITE" id="PS00892">
    <property type="entry name" value="HIT_1"/>
    <property type="match status" value="1"/>
</dbReference>
<feature type="region of interest" description="Disordered" evidence="2">
    <location>
        <begin position="142"/>
        <end position="165"/>
    </location>
</feature>
<dbReference type="InterPro" id="IPR036265">
    <property type="entry name" value="HIT-like_sf"/>
</dbReference>
<protein>
    <submittedName>
        <fullName evidence="4">HIT domain-containing protein</fullName>
    </submittedName>
</protein>
<evidence type="ECO:0000256" key="1">
    <source>
        <dbReference type="PROSITE-ProRule" id="PRU00464"/>
    </source>
</evidence>
<name>A0ABV3E0R6_9ACTN</name>
<dbReference type="PRINTS" id="PR00332">
    <property type="entry name" value="HISTRIAD"/>
</dbReference>